<dbReference type="InParanoid" id="H1Z2Y8"/>
<evidence type="ECO:0000313" key="2">
    <source>
        <dbReference type="EMBL" id="EHQ34727.1"/>
    </source>
</evidence>
<dbReference type="SUPFAM" id="SSF49299">
    <property type="entry name" value="PKD domain"/>
    <property type="match status" value="2"/>
</dbReference>
<dbReference type="CDD" id="cd00146">
    <property type="entry name" value="PKD"/>
    <property type="match status" value="2"/>
</dbReference>
<dbReference type="InterPro" id="IPR013783">
    <property type="entry name" value="Ig-like_fold"/>
</dbReference>
<name>H1Z2Y8_9EURY</name>
<dbReference type="PROSITE" id="PS50093">
    <property type="entry name" value="PKD"/>
    <property type="match status" value="2"/>
</dbReference>
<dbReference type="Proteomes" id="UP000005741">
    <property type="component" value="Chromosome"/>
</dbReference>
<gene>
    <name evidence="2" type="ORF">Metlim_0594</name>
</gene>
<dbReference type="SMART" id="SM00089">
    <property type="entry name" value="PKD"/>
    <property type="match status" value="2"/>
</dbReference>
<evidence type="ECO:0000259" key="1">
    <source>
        <dbReference type="PROSITE" id="PS50093"/>
    </source>
</evidence>
<dbReference type="FunFam" id="2.60.40.10:FF:000270">
    <property type="entry name" value="Cell surface protein"/>
    <property type="match status" value="2"/>
</dbReference>
<organism evidence="2 3">
    <name type="scientific">Methanoplanus limicola DSM 2279</name>
    <dbReference type="NCBI Taxonomy" id="937775"/>
    <lineage>
        <taxon>Archaea</taxon>
        <taxon>Methanobacteriati</taxon>
        <taxon>Methanobacteriota</taxon>
        <taxon>Stenosarchaea group</taxon>
        <taxon>Methanomicrobia</taxon>
        <taxon>Methanomicrobiales</taxon>
        <taxon>Methanomicrobiaceae</taxon>
        <taxon>Methanoplanus</taxon>
    </lineage>
</organism>
<dbReference type="InterPro" id="IPR000601">
    <property type="entry name" value="PKD_dom"/>
</dbReference>
<proteinExistence type="predicted"/>
<dbReference type="PANTHER" id="PTHR42754:SF1">
    <property type="entry name" value="LIPOPROTEIN"/>
    <property type="match status" value="1"/>
</dbReference>
<dbReference type="InterPro" id="IPR035986">
    <property type="entry name" value="PKD_dom_sf"/>
</dbReference>
<accession>H1Z2Y8</accession>
<protein>
    <submittedName>
        <fullName evidence="2">PKD domain containing protein</fullName>
    </submittedName>
</protein>
<dbReference type="Gene3D" id="2.60.40.10">
    <property type="entry name" value="Immunoglobulins"/>
    <property type="match status" value="2"/>
</dbReference>
<dbReference type="Pfam" id="PF18911">
    <property type="entry name" value="PKD_4"/>
    <property type="match status" value="2"/>
</dbReference>
<dbReference type="CDD" id="cd14256">
    <property type="entry name" value="Dockerin_I"/>
    <property type="match status" value="1"/>
</dbReference>
<dbReference type="STRING" id="937775.Metlim_0594"/>
<sequence>MKALVCFIIFMALSAVFGIASAQESAFPSSYAELYSTSIQPDAVPEGPALDWQRCLGGSMTELLNSIQKTGDGGYIIAGYAYSSDGDVSGHHGGWTDAWVVKLDSGGIFEWQQCLGGTGDDSASSIIQTNDGGYSLAGRTTSDNGDAGGNHGGGDAWVVKVDLDRDIEWQQCLGGSGDDTAYSIQQSSDGGYIIAGETYSNDGNVSGNHGGGDAWIVKLDRNGTLEWQQCLGGSDYDCARCVRETGDGGYIITGETFSNDGNAGGNHGGGDAWVVKLNSGGTLQWQHCLGGAGGDKAYSIQKTGDGGYIIAGGTSSNDGDASGNHGSGDAWVVKLNSGGTLQWQQCLGGTSGDTAYSIELAEGGGYLIAGETHSDDGDVSGKHGKWDGWVVKLDSGGTPEWQRCLGGSEGDSLRSIVQISDGIYITAGVTFSNDGDVSGSHGSGDFWVVKSAPESDVKKPDADFSADKTTGTSPLTVNFTDLSKNNTTSWNWSFGDGGLSTIRNPVYTYSSAGNYTVNLTVSNDAGADTETKTDYIIVTAPEPCQATFYLNQNLVVDSEGDIISAGSYTGVYNYFLSIVNEEIFYAGDLSTKDSDEDNNSERVLVRPEFSMDIPGFSEYITGYAWPDYASITGDRICWKFPESFNIGVGEVLSTSAQSSKTDEMELQFTISRTFNRTFFEESGVQHFEFSVVFANLSFTECWGRISYPDSGNVTTSKIPYSINCNAPVTWEFGKERDQFVFDVNSLSSGAEYNFSVDIDVKTYHNVTYKPEVFICTVTGNESRVLNYGRAATVPADMLPVYISNATAGSETDSSWRLLRKDNLRGTLNSFIEEVPSAKKKTEFPGVQWQLCLGGTGIDHLYSIEQTGDGGYIATGFTNSSNGDVSGNHGGHDVWVVKLDSGGTLQWQRCLGGTGAERGYDIKQTGDGGYIITGSTTSDDGDVSGHHGGKIPEGTVINSHVSNDEDISEFQEVSDFWVVKLDSGGNLQWQHCLGGWNYDESYSLCGTGDGGFIIAGVTYSEDGDVTGNHGLGDFWVVKLDSAGILQWQRCLGGSGADYAYSITQTDDGCYIITGFTGSNDGDVSGCLGVCDAWTVKLDSAGNLQWQRCIGGSYGESASSIIQTDDGGYITAGESYTYDGDVFGHGALDFWAVKMDSDGYSEWQRCLGGVASDSAYSIQQSVDGGYILAGETMSNETLSIDGDVTGNHGGYDAWVVKVDFLGFIEWQRCLGGSDYDYAKCIRKTDDGGYIVAGYTESNDGDVSGNHGDYDGWVVKIAPESGMISPDADFSADKTKGTSPLAVNFSDLSTGSPESWNWSFGDGGLSTIRNPVYTYSSAGNYTVNLTVSNDAGADTETKTEYIIVYPKGDFNHNGVVDIGDASKVAYMLVKIVPEDPGADFNFNGFVDIGDVSKIAYYIAGKTGGL</sequence>
<keyword evidence="3" id="KW-1185">Reference proteome</keyword>
<dbReference type="Gene3D" id="1.10.1330.10">
    <property type="entry name" value="Dockerin domain"/>
    <property type="match status" value="1"/>
</dbReference>
<dbReference type="PANTHER" id="PTHR42754">
    <property type="entry name" value="ENDOGLUCANASE"/>
    <property type="match status" value="1"/>
</dbReference>
<dbReference type="HOGENOM" id="CLU_252976_0_0_2"/>
<dbReference type="InterPro" id="IPR022409">
    <property type="entry name" value="PKD/Chitinase_dom"/>
</dbReference>
<dbReference type="GO" id="GO:0000272">
    <property type="term" value="P:polysaccharide catabolic process"/>
    <property type="evidence" value="ECO:0007669"/>
    <property type="project" value="InterPro"/>
</dbReference>
<reference evidence="2 3" key="1">
    <citation type="submission" date="2011-10" db="EMBL/GenBank/DDBJ databases">
        <title>The Improved High-Quality Draft genome of Methanoplanus limicola DSM 2279.</title>
        <authorList>
            <consortium name="US DOE Joint Genome Institute (JGI-PGF)"/>
            <person name="Lucas S."/>
            <person name="Copeland A."/>
            <person name="Lapidus A."/>
            <person name="Glavina del Rio T."/>
            <person name="Dalin E."/>
            <person name="Tice H."/>
            <person name="Bruce D."/>
            <person name="Goodwin L."/>
            <person name="Pitluck S."/>
            <person name="Peters L."/>
            <person name="Mikhailova N."/>
            <person name="Lu M."/>
            <person name="Kyrpides N."/>
            <person name="Mavromatis K."/>
            <person name="Ivanova N."/>
            <person name="Markowitz V."/>
            <person name="Cheng J.-F."/>
            <person name="Hugenholtz P."/>
            <person name="Woyke T."/>
            <person name="Wu D."/>
            <person name="Wirth R."/>
            <person name="Brambilla E.-M."/>
            <person name="Klenk H.-P."/>
            <person name="Eisen J.A."/>
        </authorList>
    </citation>
    <scope>NUCLEOTIDE SEQUENCE [LARGE SCALE GENOMIC DNA]</scope>
    <source>
        <strain evidence="2 3">DSM 2279</strain>
    </source>
</reference>
<dbReference type="EMBL" id="CM001436">
    <property type="protein sequence ID" value="EHQ34727.1"/>
    <property type="molecule type" value="Genomic_DNA"/>
</dbReference>
<dbReference type="InterPro" id="IPR036439">
    <property type="entry name" value="Dockerin_dom_sf"/>
</dbReference>
<dbReference type="SUPFAM" id="SSF63446">
    <property type="entry name" value="Type I dockerin domain"/>
    <property type="match status" value="1"/>
</dbReference>
<dbReference type="RefSeq" id="WP_004076430.1">
    <property type="nucleotide sequence ID" value="NZ_CM001436.1"/>
</dbReference>
<evidence type="ECO:0000313" key="3">
    <source>
        <dbReference type="Proteomes" id="UP000005741"/>
    </source>
</evidence>
<feature type="domain" description="PKD" evidence="1">
    <location>
        <begin position="460"/>
        <end position="539"/>
    </location>
</feature>
<feature type="domain" description="PKD" evidence="1">
    <location>
        <begin position="1283"/>
        <end position="1361"/>
    </location>
</feature>
<dbReference type="PATRIC" id="fig|937775.9.peg.696"/>